<sequence>MSPRLDPGKVVVWVLAAIAVTLIGVSMVFTIVDDADSSRRDWTGAIGGLSLFMAAQAHEGEKNHAKRKNH</sequence>
<dbReference type="EMBL" id="PTIX01000002">
    <property type="protein sequence ID" value="PPK70234.1"/>
    <property type="molecule type" value="Genomic_DNA"/>
</dbReference>
<reference evidence="2 3" key="1">
    <citation type="submission" date="2018-02" db="EMBL/GenBank/DDBJ databases">
        <title>Genomic Encyclopedia of Archaeal and Bacterial Type Strains, Phase II (KMG-II): from individual species to whole genera.</title>
        <authorList>
            <person name="Goeker M."/>
        </authorList>
    </citation>
    <scope>NUCLEOTIDE SEQUENCE [LARGE SCALE GENOMIC DNA]</scope>
    <source>
        <strain evidence="2 3">YU 961-1</strain>
    </source>
</reference>
<gene>
    <name evidence="2" type="ORF">CLV40_102145</name>
</gene>
<keyword evidence="1" id="KW-1133">Transmembrane helix</keyword>
<organism evidence="2 3">
    <name type="scientific">Actinokineospora auranticolor</name>
    <dbReference type="NCBI Taxonomy" id="155976"/>
    <lineage>
        <taxon>Bacteria</taxon>
        <taxon>Bacillati</taxon>
        <taxon>Actinomycetota</taxon>
        <taxon>Actinomycetes</taxon>
        <taxon>Pseudonocardiales</taxon>
        <taxon>Pseudonocardiaceae</taxon>
        <taxon>Actinokineospora</taxon>
    </lineage>
</organism>
<accession>A0A2S6GYD2</accession>
<protein>
    <submittedName>
        <fullName evidence="2">Uncharacterized protein</fullName>
    </submittedName>
</protein>
<evidence type="ECO:0000256" key="1">
    <source>
        <dbReference type="SAM" id="Phobius"/>
    </source>
</evidence>
<comment type="caution">
    <text evidence="2">The sequence shown here is derived from an EMBL/GenBank/DDBJ whole genome shotgun (WGS) entry which is preliminary data.</text>
</comment>
<dbReference type="AlphaFoldDB" id="A0A2S6GYD2"/>
<evidence type="ECO:0000313" key="2">
    <source>
        <dbReference type="EMBL" id="PPK70234.1"/>
    </source>
</evidence>
<proteinExistence type="predicted"/>
<keyword evidence="1" id="KW-0812">Transmembrane</keyword>
<name>A0A2S6GYD2_9PSEU</name>
<keyword evidence="1" id="KW-0472">Membrane</keyword>
<evidence type="ECO:0000313" key="3">
    <source>
        <dbReference type="Proteomes" id="UP000239203"/>
    </source>
</evidence>
<feature type="transmembrane region" description="Helical" evidence="1">
    <location>
        <begin position="12"/>
        <end position="32"/>
    </location>
</feature>
<keyword evidence="3" id="KW-1185">Reference proteome</keyword>
<dbReference type="Proteomes" id="UP000239203">
    <property type="component" value="Unassembled WGS sequence"/>
</dbReference>